<protein>
    <submittedName>
        <fullName evidence="2 3">Uncharacterized protein</fullName>
    </submittedName>
</protein>
<gene>
    <name evidence="2" type="ORF">ZHAS_00014183</name>
</gene>
<dbReference type="VEuPathDB" id="VectorBase:ASIC014183"/>
<name>A0A084W7I7_ANOSI</name>
<evidence type="ECO:0000313" key="2">
    <source>
        <dbReference type="EMBL" id="KFB46181.1"/>
    </source>
</evidence>
<evidence type="ECO:0000313" key="3">
    <source>
        <dbReference type="EnsemblMetazoa" id="ASIC014183-PA"/>
    </source>
</evidence>
<dbReference type="AlphaFoldDB" id="A0A084W7I7"/>
<dbReference type="Proteomes" id="UP000030765">
    <property type="component" value="Unassembled WGS sequence"/>
</dbReference>
<sequence>MVSDGGSITYPHQTNEGSTGTSDPCEWRNHPYILQGPPSKRSLRRSVPGH</sequence>
<evidence type="ECO:0000313" key="4">
    <source>
        <dbReference type="Proteomes" id="UP000030765"/>
    </source>
</evidence>
<dbReference type="EMBL" id="KE525315">
    <property type="protein sequence ID" value="KFB46181.1"/>
    <property type="molecule type" value="Genomic_DNA"/>
</dbReference>
<reference evidence="3" key="2">
    <citation type="submission" date="2020-05" db="UniProtKB">
        <authorList>
            <consortium name="EnsemblMetazoa"/>
        </authorList>
    </citation>
    <scope>IDENTIFICATION</scope>
</reference>
<keyword evidence="4" id="KW-1185">Reference proteome</keyword>
<organism evidence="2">
    <name type="scientific">Anopheles sinensis</name>
    <name type="common">Mosquito</name>
    <dbReference type="NCBI Taxonomy" id="74873"/>
    <lineage>
        <taxon>Eukaryota</taxon>
        <taxon>Metazoa</taxon>
        <taxon>Ecdysozoa</taxon>
        <taxon>Arthropoda</taxon>
        <taxon>Hexapoda</taxon>
        <taxon>Insecta</taxon>
        <taxon>Pterygota</taxon>
        <taxon>Neoptera</taxon>
        <taxon>Endopterygota</taxon>
        <taxon>Diptera</taxon>
        <taxon>Nematocera</taxon>
        <taxon>Culicoidea</taxon>
        <taxon>Culicidae</taxon>
        <taxon>Anophelinae</taxon>
        <taxon>Anopheles</taxon>
    </lineage>
</organism>
<accession>A0A084W7I7</accession>
<evidence type="ECO:0000256" key="1">
    <source>
        <dbReference type="SAM" id="MobiDB-lite"/>
    </source>
</evidence>
<dbReference type="EnsemblMetazoa" id="ASIC014183-RA">
    <property type="protein sequence ID" value="ASIC014183-PA"/>
    <property type="gene ID" value="ASIC014183"/>
</dbReference>
<feature type="region of interest" description="Disordered" evidence="1">
    <location>
        <begin position="1"/>
        <end position="50"/>
    </location>
</feature>
<reference evidence="2 4" key="1">
    <citation type="journal article" date="2014" name="BMC Genomics">
        <title>Genome sequence of Anopheles sinensis provides insight into genetics basis of mosquito competence for malaria parasites.</title>
        <authorList>
            <person name="Zhou D."/>
            <person name="Zhang D."/>
            <person name="Ding G."/>
            <person name="Shi L."/>
            <person name="Hou Q."/>
            <person name="Ye Y."/>
            <person name="Xu Y."/>
            <person name="Zhou H."/>
            <person name="Xiong C."/>
            <person name="Li S."/>
            <person name="Yu J."/>
            <person name="Hong S."/>
            <person name="Yu X."/>
            <person name="Zou P."/>
            <person name="Chen C."/>
            <person name="Chang X."/>
            <person name="Wang W."/>
            <person name="Lv Y."/>
            <person name="Sun Y."/>
            <person name="Ma L."/>
            <person name="Shen B."/>
            <person name="Zhu C."/>
        </authorList>
    </citation>
    <scope>NUCLEOTIDE SEQUENCE [LARGE SCALE GENOMIC DNA]</scope>
</reference>
<proteinExistence type="predicted"/>
<feature type="compositionally biased region" description="Polar residues" evidence="1">
    <location>
        <begin position="10"/>
        <end position="22"/>
    </location>
</feature>
<dbReference type="EMBL" id="ATLV01021252">
    <property type="status" value="NOT_ANNOTATED_CDS"/>
    <property type="molecule type" value="Genomic_DNA"/>
</dbReference>